<dbReference type="AlphaFoldDB" id="A0AAW2YSH4"/>
<name>A0AAW2YSH4_9EUKA</name>
<feature type="region of interest" description="Disordered" evidence="1">
    <location>
        <begin position="846"/>
        <end position="869"/>
    </location>
</feature>
<evidence type="ECO:0000313" key="2">
    <source>
        <dbReference type="EMBL" id="KAL0479896.1"/>
    </source>
</evidence>
<protein>
    <submittedName>
        <fullName evidence="2">Uncharacterized protein</fullName>
    </submittedName>
</protein>
<keyword evidence="3" id="KW-1185">Reference proteome</keyword>
<sequence length="1071" mass="122544">MQNNISQASIVKRARKYSRPKIPCTAPTVFPILYPSQNPLEDSYKVTTTRGMGPTHFMFSGWDNFSRWERKEFSSLIELLFDVVDSQVSGGKEVSCSVEYSAQKVKTFVDLLETAIQNSRSGEKMGLGINQYDEFWGLLNDQDVATAAITLLLGKLFLMELRIMQQGFNDFSFADDSSSADEVIPNDITFKSVIDHFQIGKYKLPTLQNPFTGREVEPVLKRPFEVYRNVEPKEKIQQTEEESLSSVNVVPQYNDDEDVMQIRQSGQENKFTKAQLIERSAIINTIFIIALNFQFDNRDNSLVQVLSQGYLLRYQAELDSKMIEPDIYPPVSYCSFEDVLFRYMQLMITYYIPDETDKKIRPNYSVLDPTSSALTHIKAYLLTIYENPEYTHLVLKTLRDLMLSIGPKYDPILVQNAFNYTMDILPFLYFDHNTQDIVALQNLINTCKLFFLEANPVGELCKQLLLTCKKELTCKMSLMRSRYDKVFNLLSEAPVKRKVYILYNGFSSNAQQFVQKFDLSGSIENEQETDSIRANLVLNVYLNSDDQDLRNASYDMALHAPASILSSYYNKVSENASNNKELHAIRAEITQKSASSKDQPIKKRIKVPPMPEVDIKMIQVPEEEEDLTLCQMERKVYPKTVWYDKLKEIIDDARSNNSSKELITVDVAVAGGSGSIQRFVHAYVMAYKLNLLDSGSNIKIRLYIIPIGQENFLSSWLEKYDGYYSRHWHNMVCNKVQIIGQMKPSANAAVHATNKLSSRKTMASPMAPFGGPKKISFAIPDFKYPSFKKRKLVSLEPLSRAGQPSYFTPHKFLRSCLNEYLAYAQHSVPVRIYNAQCLINEIKGDENLPDQKQQPGRPNQNPPVIRDPRDKVGKVKKMLTLGFCQRLEIGLVPQIMQFYKEHKELNHPSISTLEDVQFYKPFKYYGINLGINYVPMDPTGEMNRSAEIKEPPKNYRSIVINSLSKCTDRGSLVAPNQQWLEVFIDDRPYNNKVKTSLSELKDEEVGTSYHVGTITIESDGVETFSVLMDGELFGPFHRIIISEAQHTISLTNIPQTGKCTKNKFLLQNKFL</sequence>
<evidence type="ECO:0000256" key="1">
    <source>
        <dbReference type="SAM" id="MobiDB-lite"/>
    </source>
</evidence>
<comment type="caution">
    <text evidence="2">The sequence shown here is derived from an EMBL/GenBank/DDBJ whole genome shotgun (WGS) entry which is preliminary data.</text>
</comment>
<dbReference type="Proteomes" id="UP001431209">
    <property type="component" value="Unassembled WGS sequence"/>
</dbReference>
<feature type="non-terminal residue" evidence="2">
    <location>
        <position position="1071"/>
    </location>
</feature>
<reference evidence="2 3" key="1">
    <citation type="submission" date="2024-03" db="EMBL/GenBank/DDBJ databases">
        <title>The Acrasis kona genome and developmental transcriptomes reveal deep origins of eukaryotic multicellular pathways.</title>
        <authorList>
            <person name="Sheikh S."/>
            <person name="Fu C.-J."/>
            <person name="Brown M.W."/>
            <person name="Baldauf S.L."/>
        </authorList>
    </citation>
    <scope>NUCLEOTIDE SEQUENCE [LARGE SCALE GENOMIC DNA]</scope>
    <source>
        <strain evidence="2 3">ATCC MYA-3509</strain>
    </source>
</reference>
<proteinExistence type="predicted"/>
<organism evidence="2 3">
    <name type="scientific">Acrasis kona</name>
    <dbReference type="NCBI Taxonomy" id="1008807"/>
    <lineage>
        <taxon>Eukaryota</taxon>
        <taxon>Discoba</taxon>
        <taxon>Heterolobosea</taxon>
        <taxon>Tetramitia</taxon>
        <taxon>Eutetramitia</taxon>
        <taxon>Acrasidae</taxon>
        <taxon>Acrasis</taxon>
    </lineage>
</organism>
<evidence type="ECO:0000313" key="3">
    <source>
        <dbReference type="Proteomes" id="UP001431209"/>
    </source>
</evidence>
<feature type="compositionally biased region" description="Polar residues" evidence="1">
    <location>
        <begin position="850"/>
        <end position="859"/>
    </location>
</feature>
<gene>
    <name evidence="2" type="ORF">AKO1_007382</name>
</gene>
<accession>A0AAW2YSH4</accession>
<dbReference type="EMBL" id="JAOPGA020000605">
    <property type="protein sequence ID" value="KAL0479896.1"/>
    <property type="molecule type" value="Genomic_DNA"/>
</dbReference>